<dbReference type="EMBL" id="KZ303523">
    <property type="protein sequence ID" value="PIA13976.1"/>
    <property type="molecule type" value="Genomic_DNA"/>
</dbReference>
<dbReference type="OrthoDB" id="5534073at2759"/>
<protein>
    <submittedName>
        <fullName evidence="1">Uncharacterized protein</fullName>
    </submittedName>
</protein>
<reference evidence="1 2" key="1">
    <citation type="journal article" date="2015" name="Genome Biol. Evol.">
        <title>Phylogenomic analyses indicate that early fungi evolved digesting cell walls of algal ancestors of land plants.</title>
        <authorList>
            <person name="Chang Y."/>
            <person name="Wang S."/>
            <person name="Sekimoto S."/>
            <person name="Aerts A.L."/>
            <person name="Choi C."/>
            <person name="Clum A."/>
            <person name="LaButti K.M."/>
            <person name="Lindquist E.A."/>
            <person name="Yee Ngan C."/>
            <person name="Ohm R.A."/>
            <person name="Salamov A.A."/>
            <person name="Grigoriev I.V."/>
            <person name="Spatafora J.W."/>
            <person name="Berbee M.L."/>
        </authorList>
    </citation>
    <scope>NUCLEOTIDE SEQUENCE [LARGE SCALE GENOMIC DNA]</scope>
    <source>
        <strain evidence="1 2">NRRL 1564</strain>
    </source>
</reference>
<gene>
    <name evidence="1" type="ORF">COEREDRAFT_83036</name>
</gene>
<name>A0A2G5B4P6_COERN</name>
<keyword evidence="2" id="KW-1185">Reference proteome</keyword>
<sequence length="652" mass="72611">MYTSAPLGREEDFQIALGLEGTFEHAWSTALRRVGALSLVWQDKTYIDGSKHTAEVDEACVFDIAHDVNTKVRLGKQANSSCSTQKVTRARSTTNYSDDSVKKTARSDECAAVHSRHLTRQLGSPPRPIPINEDMSETLVRSTRRVESNRVRRKVKRRRAQVHDVILKSAEMPTMSDILAATSRQDLGPIKRFPSAQTEAPDISIFANTESQSTRHVTSDDSVLPSKMHPCRTLRRAASLPPYIICTTSGGSSTSTGKSGQVSDDKRLYNLEAQVSDMFVELGAHSSHTSPMHKKEMCTRSGDPCFVRNTRGASSQHKAKLWHCKSEIATAPLALNTYTRDIELADSDSSHTDSMMDMTVGDTVTILECLPAQQTHYSQTTCPCGTSTAIICNDLDILRKPCKKFCTIVERIERTDQYIENIAWHVSVVTNMLTDIRAQSHALAETIGKSQNRLAMASQNIISNIGIDAYRVPRSATIQQNKVQAQKRLRSLHKKARFLRTCSVKSKLDHTQSNSTYKPVNPADLGAILNLNEDKAMHGYGKNLHLQTYSSDRSLEPDRHMTSLRCRPVRSVQARLKHIDSQWAKLCDSFRENNASCQVDAVTNSKTTTFCTDEVVNCALDSSIVIDGLRVIEYAMRTMLDCLESTSNQKKP</sequence>
<accession>A0A2G5B4P6</accession>
<organism evidence="1 2">
    <name type="scientific">Coemansia reversa (strain ATCC 12441 / NRRL 1564)</name>
    <dbReference type="NCBI Taxonomy" id="763665"/>
    <lineage>
        <taxon>Eukaryota</taxon>
        <taxon>Fungi</taxon>
        <taxon>Fungi incertae sedis</taxon>
        <taxon>Zoopagomycota</taxon>
        <taxon>Kickxellomycotina</taxon>
        <taxon>Kickxellomycetes</taxon>
        <taxon>Kickxellales</taxon>
        <taxon>Kickxellaceae</taxon>
        <taxon>Coemansia</taxon>
    </lineage>
</organism>
<evidence type="ECO:0000313" key="1">
    <source>
        <dbReference type="EMBL" id="PIA13976.1"/>
    </source>
</evidence>
<proteinExistence type="predicted"/>
<dbReference type="AlphaFoldDB" id="A0A2G5B4P6"/>
<evidence type="ECO:0000313" key="2">
    <source>
        <dbReference type="Proteomes" id="UP000242474"/>
    </source>
</evidence>
<dbReference type="Proteomes" id="UP000242474">
    <property type="component" value="Unassembled WGS sequence"/>
</dbReference>